<dbReference type="InterPro" id="IPR051722">
    <property type="entry name" value="Endocytosis_PI4K-reg_protein"/>
</dbReference>
<dbReference type="Gene3D" id="1.25.40.10">
    <property type="entry name" value="Tetratricopeptide repeat domain"/>
    <property type="match status" value="1"/>
</dbReference>
<reference evidence="5" key="1">
    <citation type="submission" date="2021-01" db="EMBL/GenBank/DDBJ databases">
        <authorList>
            <person name="Corre E."/>
            <person name="Pelletier E."/>
            <person name="Niang G."/>
            <person name="Scheremetjew M."/>
            <person name="Finn R."/>
            <person name="Kale V."/>
            <person name="Holt S."/>
            <person name="Cochrane G."/>
            <person name="Meng A."/>
            <person name="Brown T."/>
            <person name="Cohen L."/>
        </authorList>
    </citation>
    <scope>NUCLEOTIDE SEQUENCE</scope>
    <source>
        <strain evidence="5">ATCC 50979</strain>
    </source>
</reference>
<dbReference type="GO" id="GO:0072659">
    <property type="term" value="P:protein localization to plasma membrane"/>
    <property type="evidence" value="ECO:0007669"/>
    <property type="project" value="TreeGrafter"/>
</dbReference>
<evidence type="ECO:0000256" key="4">
    <source>
        <dbReference type="SAM" id="MobiDB-lite"/>
    </source>
</evidence>
<dbReference type="PANTHER" id="PTHR23083">
    <property type="entry name" value="TETRATRICOPEPTIDE REPEAT PROTEIN, TPR"/>
    <property type="match status" value="1"/>
</dbReference>
<dbReference type="PROSITE" id="PS50005">
    <property type="entry name" value="TPR"/>
    <property type="match status" value="1"/>
</dbReference>
<feature type="region of interest" description="Disordered" evidence="4">
    <location>
        <begin position="1"/>
        <end position="35"/>
    </location>
</feature>
<sequence length="753" mass="74748">MAPSKSKSKRSTSSRKTERSGSSHGTRGSSSTTAPSFSAADFEIVPVRKLRRAAGERFMANPNDLNAAQEVLCRWPLSSGLASQVDTVVLKAASTMESGEEATRAAHLARLVHCRAAAHWAAPRLAGSPGTGSQSPLVLSMLHRLVVQAVSAAAVRRDGSRTAAQLHALAAAAAGEGSSLSSHAAEGAPYPLLHDVIATLQGHEESVVRAETGGAAPSSARASWILGVAQGQAARGISVSESERRRRLRAAMAAAANATPADATALLALAALLLSQRAVAEAGVVLAAVLRVFAANGGASDAALGTADGIYNEPLAAALTAQVLAVSGAETLAHSLASDAVDALEASLAAYNGTDAGVGSAPAAAFIARAAAALRFSAGAPSRALSMLALESTLAPSSADSLVLSLWAGGTVAASAAASAASSTASDKAGRGGADDGPMDDSASSKSGKSSKSAVPSTSTVQSSATAHASPATPGSPSTLLPPGTVSRLAAASAAAGTVPSSPATPRRTSLAPSMSLPDDASDTSATATVRSGTSGGKSQAREAKGDRAANGLAVGGSSSHGVFAAVDVAASIDATPALTAALARQVSSLSRGSLCLTRSSLLLDLARLYLALGKTDAADAAVREAEAAVGPTAAVLTAEGLVAEARGGDDAQRLAEEAYRRALAIDANFAPALAAYGRLISAATPGSADSIATSCLERALRLRPDDATLWHSLGTLLAANGEYDRAAEALAASVDLGTTEPPFPFSEVPLVV</sequence>
<dbReference type="GO" id="GO:0046854">
    <property type="term" value="P:phosphatidylinositol phosphate biosynthetic process"/>
    <property type="evidence" value="ECO:0007669"/>
    <property type="project" value="TreeGrafter"/>
</dbReference>
<feature type="compositionally biased region" description="Low complexity" evidence="4">
    <location>
        <begin position="442"/>
        <end position="506"/>
    </location>
</feature>
<evidence type="ECO:0000256" key="1">
    <source>
        <dbReference type="ARBA" id="ARBA00002550"/>
    </source>
</evidence>
<dbReference type="AlphaFoldDB" id="A0A7S1YIS6"/>
<evidence type="ECO:0000256" key="3">
    <source>
        <dbReference type="PROSITE-ProRule" id="PRU00339"/>
    </source>
</evidence>
<evidence type="ECO:0000313" key="5">
    <source>
        <dbReference type="EMBL" id="CAD9306034.1"/>
    </source>
</evidence>
<dbReference type="GO" id="GO:0005886">
    <property type="term" value="C:plasma membrane"/>
    <property type="evidence" value="ECO:0007669"/>
    <property type="project" value="TreeGrafter"/>
</dbReference>
<name>A0A7S1YIS6_9EUKA</name>
<feature type="compositionally biased region" description="Low complexity" evidence="4">
    <location>
        <begin position="22"/>
        <end position="35"/>
    </location>
</feature>
<organism evidence="5">
    <name type="scientific">Sexangularia sp. CB-2014</name>
    <dbReference type="NCBI Taxonomy" id="1486929"/>
    <lineage>
        <taxon>Eukaryota</taxon>
        <taxon>Amoebozoa</taxon>
        <taxon>Tubulinea</taxon>
        <taxon>Elardia</taxon>
        <taxon>Arcellinida</taxon>
        <taxon>Arcellinida incertae sedis</taxon>
        <taxon>Sexangularia</taxon>
    </lineage>
</organism>
<feature type="repeat" description="TPR" evidence="3">
    <location>
        <begin position="708"/>
        <end position="741"/>
    </location>
</feature>
<dbReference type="EMBL" id="HBGL01013679">
    <property type="protein sequence ID" value="CAD9306034.1"/>
    <property type="molecule type" value="Transcribed_RNA"/>
</dbReference>
<comment type="similarity">
    <text evidence="2">Belongs to the YPP1 family.</text>
</comment>
<dbReference type="PANTHER" id="PTHR23083:SF464">
    <property type="entry name" value="TETRATRICOPEPTIDE REPEAT DOMAIN 7, ISOFORM A"/>
    <property type="match status" value="1"/>
</dbReference>
<feature type="compositionally biased region" description="Basic residues" evidence="4">
    <location>
        <begin position="1"/>
        <end position="13"/>
    </location>
</feature>
<dbReference type="InterPro" id="IPR019734">
    <property type="entry name" value="TPR_rpt"/>
</dbReference>
<keyword evidence="3" id="KW-0802">TPR repeat</keyword>
<dbReference type="InterPro" id="IPR011990">
    <property type="entry name" value="TPR-like_helical_dom_sf"/>
</dbReference>
<proteinExistence type="inferred from homology"/>
<feature type="compositionally biased region" description="Polar residues" evidence="4">
    <location>
        <begin position="523"/>
        <end position="533"/>
    </location>
</feature>
<accession>A0A7S1YIS6</accession>
<dbReference type="Pfam" id="PF13431">
    <property type="entry name" value="TPR_17"/>
    <property type="match status" value="1"/>
</dbReference>
<comment type="function">
    <text evidence="1">Involved in endocytosis.</text>
</comment>
<feature type="region of interest" description="Disordered" evidence="4">
    <location>
        <begin position="420"/>
        <end position="548"/>
    </location>
</feature>
<evidence type="ECO:0000256" key="2">
    <source>
        <dbReference type="ARBA" id="ARBA00038251"/>
    </source>
</evidence>
<gene>
    <name evidence="5" type="ORF">SSP0437_LOCUS10670</name>
</gene>
<dbReference type="SUPFAM" id="SSF48452">
    <property type="entry name" value="TPR-like"/>
    <property type="match status" value="1"/>
</dbReference>
<protein>
    <submittedName>
        <fullName evidence="5">Uncharacterized protein</fullName>
    </submittedName>
</protein>